<dbReference type="GO" id="GO:0050660">
    <property type="term" value="F:flavin adenine dinucleotide binding"/>
    <property type="evidence" value="ECO:0007669"/>
    <property type="project" value="InterPro"/>
</dbReference>
<feature type="domain" description="FAD/NAD(P)-binding" evidence="21">
    <location>
        <begin position="7"/>
        <end position="344"/>
    </location>
</feature>
<feature type="binding site" evidence="17">
    <location>
        <position position="63"/>
    </location>
    <ligand>
        <name>FAD</name>
        <dbReference type="ChEBI" id="CHEBI:57692"/>
    </ligand>
</feature>
<feature type="binding site" evidence="17">
    <location>
        <position position="288"/>
    </location>
    <ligand>
        <name>NAD(+)</name>
        <dbReference type="ChEBI" id="CHEBI:57540"/>
    </ligand>
</feature>
<keyword evidence="13 19" id="KW-0676">Redox-active center</keyword>
<keyword evidence="17" id="KW-0547">Nucleotide-binding</keyword>
<evidence type="ECO:0000313" key="22">
    <source>
        <dbReference type="EMBL" id="CUG84655.1"/>
    </source>
</evidence>
<dbReference type="GO" id="GO:0005739">
    <property type="term" value="C:mitochondrion"/>
    <property type="evidence" value="ECO:0007669"/>
    <property type="project" value="TreeGrafter"/>
</dbReference>
<dbReference type="GO" id="GO:0015042">
    <property type="term" value="F:trypanothione-disulfide reductase (NADPH) activity"/>
    <property type="evidence" value="ECO:0007669"/>
    <property type="project" value="UniProtKB-EC"/>
</dbReference>
<evidence type="ECO:0000256" key="4">
    <source>
        <dbReference type="ARBA" id="ARBA00011738"/>
    </source>
</evidence>
<proteinExistence type="inferred from homology"/>
<dbReference type="InterPro" id="IPR001864">
    <property type="entry name" value="Trypnth_redctse"/>
</dbReference>
<dbReference type="NCBIfam" id="TIGR01423">
    <property type="entry name" value="trypano_reduc"/>
    <property type="match status" value="1"/>
</dbReference>
<name>A0A0S4J6A3_BODSA</name>
<dbReference type="PRINTS" id="PR00470">
    <property type="entry name" value="TRYPANRDTASE"/>
</dbReference>
<dbReference type="GO" id="GO:0004362">
    <property type="term" value="F:glutathione-disulfide reductase (NADPH) activity"/>
    <property type="evidence" value="ECO:0007669"/>
    <property type="project" value="TreeGrafter"/>
</dbReference>
<dbReference type="GO" id="GO:0045454">
    <property type="term" value="P:cell redox homeostasis"/>
    <property type="evidence" value="ECO:0007669"/>
    <property type="project" value="InterPro"/>
</dbReference>
<dbReference type="InterPro" id="IPR036188">
    <property type="entry name" value="FAD/NAD-bd_sf"/>
</dbReference>
<dbReference type="AlphaFoldDB" id="A0A0S4J6A3"/>
<evidence type="ECO:0000256" key="5">
    <source>
        <dbReference type="ARBA" id="ARBA00013018"/>
    </source>
</evidence>
<dbReference type="SUPFAM" id="SSF51905">
    <property type="entry name" value="FAD/NAD(P)-binding domain"/>
    <property type="match status" value="1"/>
</dbReference>
<dbReference type="InterPro" id="IPR004099">
    <property type="entry name" value="Pyr_nucl-diS_OxRdtase_dimer"/>
</dbReference>
<comment type="catalytic activity">
    <reaction evidence="15">
        <text>trypanothione + NADP(+) = trypanothione disulfide + NADPH + H(+)</text>
        <dbReference type="Rhea" id="RHEA:16757"/>
        <dbReference type="ChEBI" id="CHEBI:15378"/>
        <dbReference type="ChEBI" id="CHEBI:57783"/>
        <dbReference type="ChEBI" id="CHEBI:58290"/>
        <dbReference type="ChEBI" id="CHEBI:58349"/>
        <dbReference type="ChEBI" id="CHEBI:58661"/>
        <dbReference type="EC" id="1.8.1.12"/>
    </reaction>
</comment>
<evidence type="ECO:0000313" key="23">
    <source>
        <dbReference type="Proteomes" id="UP000051952"/>
    </source>
</evidence>
<dbReference type="PANTHER" id="PTHR42737">
    <property type="entry name" value="GLUTATHIONE REDUCTASE"/>
    <property type="match status" value="1"/>
</dbReference>
<dbReference type="Proteomes" id="UP000051952">
    <property type="component" value="Unassembled WGS sequence"/>
</dbReference>
<dbReference type="SUPFAM" id="SSF55424">
    <property type="entry name" value="FAD/NAD-linked reductases, dimerisation (C-terminal) domain"/>
    <property type="match status" value="1"/>
</dbReference>
<reference evidence="23" key="1">
    <citation type="submission" date="2015-09" db="EMBL/GenBank/DDBJ databases">
        <authorList>
            <consortium name="Pathogen Informatics"/>
        </authorList>
    </citation>
    <scope>NUCLEOTIDE SEQUENCE [LARGE SCALE GENOMIC DNA]</scope>
    <source>
        <strain evidence="23">Lake Konstanz</strain>
    </source>
</reference>
<keyword evidence="17" id="KW-0520">NAD</keyword>
<evidence type="ECO:0000256" key="7">
    <source>
        <dbReference type="ARBA" id="ARBA00022490"/>
    </source>
</evidence>
<dbReference type="GO" id="GO:0034599">
    <property type="term" value="P:cellular response to oxidative stress"/>
    <property type="evidence" value="ECO:0007669"/>
    <property type="project" value="TreeGrafter"/>
</dbReference>
<comment type="subcellular location">
    <subcellularLocation>
        <location evidence="2">Cytoplasm</location>
    </subcellularLocation>
</comment>
<dbReference type="GO" id="GO:0005829">
    <property type="term" value="C:cytosol"/>
    <property type="evidence" value="ECO:0007669"/>
    <property type="project" value="TreeGrafter"/>
</dbReference>
<dbReference type="FunFam" id="3.50.50.60:FF:000051">
    <property type="entry name" value="Glutathione reductase"/>
    <property type="match status" value="1"/>
</dbReference>
<organism evidence="22 23">
    <name type="scientific">Bodo saltans</name>
    <name type="common">Flagellated protozoan</name>
    <dbReference type="NCBI Taxonomy" id="75058"/>
    <lineage>
        <taxon>Eukaryota</taxon>
        <taxon>Discoba</taxon>
        <taxon>Euglenozoa</taxon>
        <taxon>Kinetoplastea</taxon>
        <taxon>Metakinetoplastina</taxon>
        <taxon>Eubodonida</taxon>
        <taxon>Bodonidae</taxon>
        <taxon>Bodo</taxon>
    </lineage>
</organism>
<feature type="binding site" evidence="17">
    <location>
        <position position="329"/>
    </location>
    <ligand>
        <name>FAD</name>
        <dbReference type="ChEBI" id="CHEBI:57692"/>
    </ligand>
</feature>
<comment type="subunit">
    <text evidence="4">Homodimer.</text>
</comment>
<evidence type="ECO:0000256" key="12">
    <source>
        <dbReference type="ARBA" id="ARBA00023157"/>
    </source>
</evidence>
<dbReference type="InterPro" id="IPR012999">
    <property type="entry name" value="Pyr_OxRdtase_I_AS"/>
</dbReference>
<dbReference type="PROSITE" id="PS00076">
    <property type="entry name" value="PYRIDINE_REDOX_1"/>
    <property type="match status" value="1"/>
</dbReference>
<evidence type="ECO:0000256" key="19">
    <source>
        <dbReference type="RuleBase" id="RU003691"/>
    </source>
</evidence>
<evidence type="ECO:0000256" key="9">
    <source>
        <dbReference type="ARBA" id="ARBA00022827"/>
    </source>
</evidence>
<feature type="binding site" evidence="17">
    <location>
        <begin position="162"/>
        <end position="164"/>
    </location>
    <ligand>
        <name>FAD</name>
        <dbReference type="ChEBI" id="CHEBI:57692"/>
    </ligand>
</feature>
<dbReference type="EMBL" id="CYKH01001125">
    <property type="protein sequence ID" value="CUG84655.1"/>
    <property type="molecule type" value="Genomic_DNA"/>
</dbReference>
<evidence type="ECO:0000256" key="14">
    <source>
        <dbReference type="ARBA" id="ARBA00029937"/>
    </source>
</evidence>
<keyword evidence="10" id="KW-0521">NADP</keyword>
<dbReference type="GO" id="GO:0006749">
    <property type="term" value="P:glutathione metabolic process"/>
    <property type="evidence" value="ECO:0007669"/>
    <property type="project" value="TreeGrafter"/>
</dbReference>
<feature type="domain" description="Pyridine nucleotide-disulphide oxidoreductase dimerisation" evidence="20">
    <location>
        <begin position="365"/>
        <end position="470"/>
    </location>
</feature>
<dbReference type="PIRSF" id="PIRSF000350">
    <property type="entry name" value="Mercury_reductase_MerA"/>
    <property type="match status" value="1"/>
</dbReference>
<keyword evidence="23" id="KW-1185">Reference proteome</keyword>
<protein>
    <recommendedName>
        <fullName evidence="6">Trypanothione reductase</fullName>
        <ecNumber evidence="5">1.8.1.12</ecNumber>
    </recommendedName>
    <alternativeName>
        <fullName evidence="14">N(1),N(8)-bis(glutathionyl)spermidine reductase</fullName>
    </alternativeName>
</protein>
<evidence type="ECO:0000256" key="13">
    <source>
        <dbReference type="ARBA" id="ARBA00023284"/>
    </source>
</evidence>
<dbReference type="PANTHER" id="PTHR42737:SF2">
    <property type="entry name" value="GLUTATHIONE REDUCTASE"/>
    <property type="match status" value="1"/>
</dbReference>
<dbReference type="OrthoDB" id="5956163at2759"/>
<evidence type="ECO:0000256" key="11">
    <source>
        <dbReference type="ARBA" id="ARBA00023002"/>
    </source>
</evidence>
<dbReference type="SUPFAM" id="SSF51971">
    <property type="entry name" value="Nucleotide-binding domain"/>
    <property type="match status" value="1"/>
</dbReference>
<dbReference type="InterPro" id="IPR001100">
    <property type="entry name" value="Pyr_nuc-diS_OxRdtase"/>
</dbReference>
<dbReference type="NCBIfam" id="NF004776">
    <property type="entry name" value="PRK06116.1"/>
    <property type="match status" value="1"/>
</dbReference>
<evidence type="ECO:0000256" key="18">
    <source>
        <dbReference type="PIRSR" id="PIRSR000350-4"/>
    </source>
</evidence>
<dbReference type="PRINTS" id="PR00411">
    <property type="entry name" value="PNDRDTASEI"/>
</dbReference>
<evidence type="ECO:0000256" key="3">
    <source>
        <dbReference type="ARBA" id="ARBA00007532"/>
    </source>
</evidence>
<gene>
    <name evidence="22" type="ORF">BSAL_06235</name>
</gene>
<keyword evidence="9 17" id="KW-0274">FAD</keyword>
<keyword evidence="12" id="KW-1015">Disulfide bond</keyword>
<keyword evidence="11 19" id="KW-0560">Oxidoreductase</keyword>
<dbReference type="Gene3D" id="3.30.390.30">
    <property type="match status" value="1"/>
</dbReference>
<evidence type="ECO:0000256" key="2">
    <source>
        <dbReference type="ARBA" id="ARBA00004496"/>
    </source>
</evidence>
<keyword evidence="7" id="KW-0963">Cytoplasm</keyword>
<feature type="binding site" evidence="17">
    <location>
        <position position="129"/>
    </location>
    <ligand>
        <name>FAD</name>
        <dbReference type="ChEBI" id="CHEBI:57692"/>
    </ligand>
</feature>
<dbReference type="InterPro" id="IPR023753">
    <property type="entry name" value="FAD/NAD-binding_dom"/>
</dbReference>
<dbReference type="OMA" id="CFDYVKP"/>
<comment type="similarity">
    <text evidence="3 19">Belongs to the class-I pyridine nucleotide-disulfide oxidoreductase family.</text>
</comment>
<evidence type="ECO:0000256" key="6">
    <source>
        <dbReference type="ARBA" id="ARBA00013602"/>
    </source>
</evidence>
<dbReference type="Pfam" id="PF07992">
    <property type="entry name" value="Pyr_redox_2"/>
    <property type="match status" value="1"/>
</dbReference>
<comment type="function">
    <text evidence="1">Trypanothione is the parasite analog of glutathione; this enzyme is the equivalent of glutathione reductase.</text>
</comment>
<dbReference type="Pfam" id="PF02852">
    <property type="entry name" value="Pyr_redox_dim"/>
    <property type="match status" value="1"/>
</dbReference>
<feature type="disulfide bond" description="Redox-active" evidence="18">
    <location>
        <begin position="54"/>
        <end position="59"/>
    </location>
</feature>
<dbReference type="InterPro" id="IPR016156">
    <property type="entry name" value="FAD/NAD-linked_Rdtase_dimer_sf"/>
</dbReference>
<dbReference type="PRINTS" id="PR00368">
    <property type="entry name" value="FADPNR"/>
</dbReference>
<evidence type="ECO:0000256" key="16">
    <source>
        <dbReference type="PIRSR" id="PIRSR000350-2"/>
    </source>
</evidence>
<keyword evidence="8 19" id="KW-0285">Flavoprotein</keyword>
<accession>A0A0S4J6A3</accession>
<feature type="active site" description="Proton acceptor" evidence="16">
    <location>
        <position position="463"/>
    </location>
</feature>
<sequence>MTTAKVYDLVVIGAGSGGLEAGWNAAALYNKEVAVLDLQETHGPPNYAALGGTCVNVGCVPKKLMVTGANYRESLKESAGFGWEFDRAQLKPSWKKLMEGKDAAVLGINKSYEGMFRDTKGLEFVKGWGSLESNNTVIVRNGPTEAADVVARLETKNILIATGSWPQMPQIPGIEHAISSNEAFYLADAPRRVLMVGGGYIAVEFAGIFNAYKPEDGKVSLAYRGDNILRGFDLDIRKELTEQLRKNGIDVLLNENPAKIEVTEDGSKRVTFESGKVEEYDTIMYATGRNPRVADLNLEKVGVQIAKNGGVAVDSFSKTNVENVYAIGDVTNRVMLTPVAINEGAALIDTIFGGKPRATDHTNVACAVFSIPPIGTVGLIEEDAAKKFAQVAVYSSSFTPLMHNMTGSSHKKFMVKVVTNHEDGKVLGVHLLGSDAPEIIQAVGIAVKMGAKISDFYSTIGVHPTSAEELCSMRTPSYFYVNNSRMEKLPESNL</sequence>
<comment type="cofactor">
    <cofactor evidence="17">
        <name>FAD</name>
        <dbReference type="ChEBI" id="CHEBI:57692"/>
    </cofactor>
    <text evidence="17">Binds 1 FAD per subunit.</text>
</comment>
<evidence type="ECO:0000256" key="8">
    <source>
        <dbReference type="ARBA" id="ARBA00022630"/>
    </source>
</evidence>
<evidence type="ECO:0000256" key="15">
    <source>
        <dbReference type="ARBA" id="ARBA00049331"/>
    </source>
</evidence>
<dbReference type="VEuPathDB" id="TriTrypDB:BSAL_06235"/>
<feature type="binding site" evidence="17">
    <location>
        <begin position="197"/>
        <end position="204"/>
    </location>
    <ligand>
        <name>NAD(+)</name>
        <dbReference type="ChEBI" id="CHEBI:57540"/>
    </ligand>
</feature>
<evidence type="ECO:0000259" key="20">
    <source>
        <dbReference type="Pfam" id="PF02852"/>
    </source>
</evidence>
<evidence type="ECO:0000256" key="17">
    <source>
        <dbReference type="PIRSR" id="PIRSR000350-3"/>
    </source>
</evidence>
<dbReference type="Gene3D" id="3.50.50.60">
    <property type="entry name" value="FAD/NAD(P)-binding domain"/>
    <property type="match status" value="2"/>
</dbReference>
<dbReference type="InterPro" id="IPR046952">
    <property type="entry name" value="GSHR/TRXR-like"/>
</dbReference>
<evidence type="ECO:0000259" key="21">
    <source>
        <dbReference type="Pfam" id="PF07992"/>
    </source>
</evidence>
<evidence type="ECO:0000256" key="10">
    <source>
        <dbReference type="ARBA" id="ARBA00022857"/>
    </source>
</evidence>
<evidence type="ECO:0000256" key="1">
    <source>
        <dbReference type="ARBA" id="ARBA00003667"/>
    </source>
</evidence>
<dbReference type="EC" id="1.8.1.12" evidence="5"/>